<proteinExistence type="predicted"/>
<accession>A0AAN9SKP6</accession>
<evidence type="ECO:0000259" key="9">
    <source>
        <dbReference type="PROSITE" id="PS50090"/>
    </source>
</evidence>
<dbReference type="Gene3D" id="1.10.10.60">
    <property type="entry name" value="Homeodomain-like"/>
    <property type="match status" value="2"/>
</dbReference>
<sequence length="208" mass="23697">MGRTPCCDKEHKSKGAWSREEDELLINYIKLHGEGNWRSLPKPAGLLRCGKSCRLRWVNYLRPNLKKGNFTKEETDQIIHLHSLLGNKWSQIATRLPGRTDNEIKNYWNSHLKGYLYAIGIDPVTHQTTTTQPANSHVTTHSTPQIYYFNVFLNSKLQISTHDGQVSDCNITEESPPQLNLNLSMAPPSQPQDAPIAERQEHVLSTKN</sequence>
<dbReference type="Pfam" id="PF00249">
    <property type="entry name" value="Myb_DNA-binding"/>
    <property type="match status" value="2"/>
</dbReference>
<dbReference type="PROSITE" id="PS50090">
    <property type="entry name" value="MYB_LIKE"/>
    <property type="match status" value="2"/>
</dbReference>
<dbReference type="GO" id="GO:0000976">
    <property type="term" value="F:transcription cis-regulatory region binding"/>
    <property type="evidence" value="ECO:0007669"/>
    <property type="project" value="UniProtKB-ARBA"/>
</dbReference>
<keyword evidence="5" id="KW-0804">Transcription</keyword>
<dbReference type="EMBL" id="JAYMYS010000003">
    <property type="protein sequence ID" value="KAK7399316.1"/>
    <property type="molecule type" value="Genomic_DNA"/>
</dbReference>
<evidence type="ECO:0000256" key="8">
    <source>
        <dbReference type="SAM" id="MobiDB-lite"/>
    </source>
</evidence>
<evidence type="ECO:0000256" key="5">
    <source>
        <dbReference type="ARBA" id="ARBA00023163"/>
    </source>
</evidence>
<evidence type="ECO:0000313" key="11">
    <source>
        <dbReference type="EMBL" id="KAK7399316.1"/>
    </source>
</evidence>
<dbReference type="AlphaFoldDB" id="A0AAN9SKP6"/>
<dbReference type="PANTHER" id="PTHR47994:SF5">
    <property type="entry name" value="F14D16.11-RELATED"/>
    <property type="match status" value="1"/>
</dbReference>
<dbReference type="InterPro" id="IPR009057">
    <property type="entry name" value="Homeodomain-like_sf"/>
</dbReference>
<evidence type="ECO:0000256" key="3">
    <source>
        <dbReference type="ARBA" id="ARBA00023015"/>
    </source>
</evidence>
<dbReference type="GO" id="GO:0080090">
    <property type="term" value="P:regulation of primary metabolic process"/>
    <property type="evidence" value="ECO:0007669"/>
    <property type="project" value="UniProtKB-ARBA"/>
</dbReference>
<keyword evidence="12" id="KW-1185">Reference proteome</keyword>
<feature type="domain" description="HTH myb-type" evidence="10">
    <location>
        <begin position="9"/>
        <end position="61"/>
    </location>
</feature>
<dbReference type="InterPro" id="IPR017930">
    <property type="entry name" value="Myb_dom"/>
</dbReference>
<name>A0AAN9SKP6_PSOTE</name>
<evidence type="ECO:0000256" key="2">
    <source>
        <dbReference type="ARBA" id="ARBA00022737"/>
    </source>
</evidence>
<keyword evidence="4" id="KW-0238">DNA-binding</keyword>
<keyword evidence="6" id="KW-0539">Nucleus</keyword>
<feature type="domain" description="Myb-like" evidence="9">
    <location>
        <begin position="62"/>
        <end position="112"/>
    </location>
</feature>
<evidence type="ECO:0000256" key="6">
    <source>
        <dbReference type="ARBA" id="ARBA00023242"/>
    </source>
</evidence>
<feature type="domain" description="Myb-like" evidence="9">
    <location>
        <begin position="9"/>
        <end position="61"/>
    </location>
</feature>
<feature type="compositionally biased region" description="Basic and acidic residues" evidence="8">
    <location>
        <begin position="196"/>
        <end position="208"/>
    </location>
</feature>
<evidence type="ECO:0000256" key="7">
    <source>
        <dbReference type="ARBA" id="ARBA00062314"/>
    </source>
</evidence>
<dbReference type="PROSITE" id="PS51294">
    <property type="entry name" value="HTH_MYB"/>
    <property type="match status" value="2"/>
</dbReference>
<dbReference type="CDD" id="cd00167">
    <property type="entry name" value="SANT"/>
    <property type="match status" value="2"/>
</dbReference>
<feature type="domain" description="HTH myb-type" evidence="10">
    <location>
        <begin position="62"/>
        <end position="116"/>
    </location>
</feature>
<dbReference type="PANTHER" id="PTHR47994">
    <property type="entry name" value="F14D16.11-RELATED"/>
    <property type="match status" value="1"/>
</dbReference>
<dbReference type="SUPFAM" id="SSF46689">
    <property type="entry name" value="Homeodomain-like"/>
    <property type="match status" value="1"/>
</dbReference>
<evidence type="ECO:0000259" key="10">
    <source>
        <dbReference type="PROSITE" id="PS51294"/>
    </source>
</evidence>
<dbReference type="FunFam" id="1.10.10.60:FF:000001">
    <property type="entry name" value="MYB-related transcription factor"/>
    <property type="match status" value="1"/>
</dbReference>
<gene>
    <name evidence="11" type="ORF">VNO78_10497</name>
</gene>
<dbReference type="Proteomes" id="UP001386955">
    <property type="component" value="Unassembled WGS sequence"/>
</dbReference>
<dbReference type="GO" id="GO:0005634">
    <property type="term" value="C:nucleus"/>
    <property type="evidence" value="ECO:0007669"/>
    <property type="project" value="UniProtKB-SubCell"/>
</dbReference>
<comment type="subunit">
    <text evidence="7">Can form complexes with MYC2, MYC3 or MYC4.</text>
</comment>
<evidence type="ECO:0000256" key="4">
    <source>
        <dbReference type="ARBA" id="ARBA00023125"/>
    </source>
</evidence>
<evidence type="ECO:0000256" key="1">
    <source>
        <dbReference type="ARBA" id="ARBA00004123"/>
    </source>
</evidence>
<organism evidence="11 12">
    <name type="scientific">Psophocarpus tetragonolobus</name>
    <name type="common">Winged bean</name>
    <name type="synonym">Dolichos tetragonolobus</name>
    <dbReference type="NCBI Taxonomy" id="3891"/>
    <lineage>
        <taxon>Eukaryota</taxon>
        <taxon>Viridiplantae</taxon>
        <taxon>Streptophyta</taxon>
        <taxon>Embryophyta</taxon>
        <taxon>Tracheophyta</taxon>
        <taxon>Spermatophyta</taxon>
        <taxon>Magnoliopsida</taxon>
        <taxon>eudicotyledons</taxon>
        <taxon>Gunneridae</taxon>
        <taxon>Pentapetalae</taxon>
        <taxon>rosids</taxon>
        <taxon>fabids</taxon>
        <taxon>Fabales</taxon>
        <taxon>Fabaceae</taxon>
        <taxon>Papilionoideae</taxon>
        <taxon>50 kb inversion clade</taxon>
        <taxon>NPAAA clade</taxon>
        <taxon>indigoferoid/millettioid clade</taxon>
        <taxon>Phaseoleae</taxon>
        <taxon>Psophocarpus</taxon>
    </lineage>
</organism>
<dbReference type="InterPro" id="IPR001005">
    <property type="entry name" value="SANT/Myb"/>
</dbReference>
<dbReference type="InterPro" id="IPR015495">
    <property type="entry name" value="Myb_TF_plants"/>
</dbReference>
<dbReference type="GO" id="GO:0051707">
    <property type="term" value="P:response to other organism"/>
    <property type="evidence" value="ECO:0007669"/>
    <property type="project" value="UniProtKB-ARBA"/>
</dbReference>
<comment type="caution">
    <text evidence="11">The sequence shown here is derived from an EMBL/GenBank/DDBJ whole genome shotgun (WGS) entry which is preliminary data.</text>
</comment>
<dbReference type="SMART" id="SM00717">
    <property type="entry name" value="SANT"/>
    <property type="match status" value="2"/>
</dbReference>
<comment type="subcellular location">
    <subcellularLocation>
        <location evidence="1">Nucleus</location>
    </subcellularLocation>
</comment>
<protein>
    <submittedName>
        <fullName evidence="11">Uncharacterized protein</fullName>
    </submittedName>
</protein>
<feature type="region of interest" description="Disordered" evidence="8">
    <location>
        <begin position="185"/>
        <end position="208"/>
    </location>
</feature>
<keyword evidence="2" id="KW-0677">Repeat</keyword>
<evidence type="ECO:0000313" key="12">
    <source>
        <dbReference type="Proteomes" id="UP001386955"/>
    </source>
</evidence>
<dbReference type="FunFam" id="1.10.10.60:FF:000394">
    <property type="entry name" value="MYB transcription factor"/>
    <property type="match status" value="1"/>
</dbReference>
<keyword evidence="3" id="KW-0805">Transcription regulation</keyword>
<reference evidence="11 12" key="1">
    <citation type="submission" date="2024-01" db="EMBL/GenBank/DDBJ databases">
        <title>The genomes of 5 underutilized Papilionoideae crops provide insights into root nodulation and disease resistanc.</title>
        <authorList>
            <person name="Jiang F."/>
        </authorList>
    </citation>
    <scope>NUCLEOTIDE SEQUENCE [LARGE SCALE GENOMIC DNA]</scope>
    <source>
        <strain evidence="11">DUOXIRENSHENG_FW03</strain>
        <tissue evidence="11">Leaves</tissue>
    </source>
</reference>